<dbReference type="EMBL" id="JACYTN010000003">
    <property type="protein sequence ID" value="MBD8498207.1"/>
    <property type="molecule type" value="Genomic_DNA"/>
</dbReference>
<protein>
    <submittedName>
        <fullName evidence="2">Alpha/beta hydrolase</fullName>
    </submittedName>
</protein>
<dbReference type="Gene3D" id="3.40.50.1820">
    <property type="entry name" value="alpha/beta hydrolase"/>
    <property type="match status" value="1"/>
</dbReference>
<name>A0ABR9AW23_9BACL</name>
<dbReference type="Proteomes" id="UP000634529">
    <property type="component" value="Unassembled WGS sequence"/>
</dbReference>
<dbReference type="InterPro" id="IPR000073">
    <property type="entry name" value="AB_hydrolase_1"/>
</dbReference>
<proteinExistence type="predicted"/>
<keyword evidence="2" id="KW-0378">Hydrolase</keyword>
<evidence type="ECO:0000313" key="2">
    <source>
        <dbReference type="EMBL" id="MBD8498207.1"/>
    </source>
</evidence>
<dbReference type="InterPro" id="IPR029058">
    <property type="entry name" value="AB_hydrolase_fold"/>
</dbReference>
<dbReference type="SUPFAM" id="SSF53474">
    <property type="entry name" value="alpha/beta-Hydrolases"/>
    <property type="match status" value="1"/>
</dbReference>
<reference evidence="2 3" key="1">
    <citation type="submission" date="2020-09" db="EMBL/GenBank/DDBJ databases">
        <title>Paenibacillus sp. CAU 1523 isolated from sand of Haeundae Beach.</title>
        <authorList>
            <person name="Kim W."/>
        </authorList>
    </citation>
    <scope>NUCLEOTIDE SEQUENCE [LARGE SCALE GENOMIC DNA]</scope>
    <source>
        <strain evidence="2 3">CAU 1523</strain>
    </source>
</reference>
<comment type="caution">
    <text evidence="2">The sequence shown here is derived from an EMBL/GenBank/DDBJ whole genome shotgun (WGS) entry which is preliminary data.</text>
</comment>
<evidence type="ECO:0000313" key="3">
    <source>
        <dbReference type="Proteomes" id="UP000634529"/>
    </source>
</evidence>
<sequence length="260" mass="29584">MSLHYKEYGHKHAPLMVFIHGGGASGWMWNKQVEYFKNFHCLVPDMPEQGQSSDDRPFTINNSADQIIELIEEKGQGKTIVAIGFSLGAQVLIAILSKRPDLIQYAMINSALVKPISYAKIFTKSLGIVHPLTRNKTFSRIQAKSMYIDEPLYETYYDENSRMTKDTLARILSENMSFTIPKSFEQANGNILVTVGEKEKKMMKDSMIKIINSNPRCQGFVFPKMGHGVSLADPELFNQVTEKWIQHDILPLSTEYIRTN</sequence>
<organism evidence="2 3">
    <name type="scientific">Paenibacillus arenosi</name>
    <dbReference type="NCBI Taxonomy" id="2774142"/>
    <lineage>
        <taxon>Bacteria</taxon>
        <taxon>Bacillati</taxon>
        <taxon>Bacillota</taxon>
        <taxon>Bacilli</taxon>
        <taxon>Bacillales</taxon>
        <taxon>Paenibacillaceae</taxon>
        <taxon>Paenibacillus</taxon>
    </lineage>
</organism>
<evidence type="ECO:0000259" key="1">
    <source>
        <dbReference type="Pfam" id="PF12697"/>
    </source>
</evidence>
<dbReference type="InterPro" id="IPR050266">
    <property type="entry name" value="AB_hydrolase_sf"/>
</dbReference>
<dbReference type="Pfam" id="PF12697">
    <property type="entry name" value="Abhydrolase_6"/>
    <property type="match status" value="1"/>
</dbReference>
<accession>A0ABR9AW23</accession>
<dbReference type="GO" id="GO:0016787">
    <property type="term" value="F:hydrolase activity"/>
    <property type="evidence" value="ECO:0007669"/>
    <property type="project" value="UniProtKB-KW"/>
</dbReference>
<keyword evidence="3" id="KW-1185">Reference proteome</keyword>
<feature type="domain" description="AB hydrolase-1" evidence="1">
    <location>
        <begin position="16"/>
        <end position="239"/>
    </location>
</feature>
<gene>
    <name evidence="2" type="ORF">IFO66_07780</name>
</gene>
<dbReference type="PANTHER" id="PTHR43798">
    <property type="entry name" value="MONOACYLGLYCEROL LIPASE"/>
    <property type="match status" value="1"/>
</dbReference>